<dbReference type="Proteomes" id="UP000234349">
    <property type="component" value="Unassembled WGS sequence"/>
</dbReference>
<protein>
    <submittedName>
        <fullName evidence="4">Uncharacterized protein</fullName>
    </submittedName>
</protein>
<dbReference type="EMBL" id="CP122959">
    <property type="protein sequence ID" value="WGI20011.1"/>
    <property type="molecule type" value="Genomic_DNA"/>
</dbReference>
<accession>A0A094XWB0</accession>
<reference evidence="3 6" key="1">
    <citation type="submission" date="2016-09" db="EMBL/GenBank/DDBJ databases">
        <authorList>
            <person name="Inglin R.C."/>
        </authorList>
    </citation>
    <scope>NUCLEOTIDE SEQUENCE [LARGE SCALE GENOMIC DNA]</scope>
    <source>
        <strain evidence="3 6">RI-517</strain>
    </source>
</reference>
<keyword evidence="2" id="KW-0472">Membrane</keyword>
<feature type="compositionally biased region" description="Basic and acidic residues" evidence="1">
    <location>
        <begin position="1"/>
        <end position="38"/>
    </location>
</feature>
<evidence type="ECO:0000313" key="7">
    <source>
        <dbReference type="Proteomes" id="UP000239650"/>
    </source>
</evidence>
<keyword evidence="2" id="KW-1133">Transmembrane helix</keyword>
<keyword evidence="2" id="KW-0812">Transmembrane</keyword>
<dbReference type="Proteomes" id="UP001179858">
    <property type="component" value="Chromosome"/>
</dbReference>
<evidence type="ECO:0000256" key="1">
    <source>
        <dbReference type="SAM" id="MobiDB-lite"/>
    </source>
</evidence>
<proteinExistence type="predicted"/>
<reference evidence="5" key="3">
    <citation type="submission" date="2023-04" db="EMBL/GenBank/DDBJ databases">
        <title>Novel strain of Lactilactobacillus sakei and use thereof.</title>
        <authorList>
            <person name="Kim S.Y."/>
        </authorList>
    </citation>
    <scope>NUCLEOTIDE SEQUENCE</scope>
    <source>
        <strain evidence="5">HUP1</strain>
    </source>
</reference>
<evidence type="ECO:0000313" key="4">
    <source>
        <dbReference type="EMBL" id="SPE18612.1"/>
    </source>
</evidence>
<reference evidence="4 7" key="2">
    <citation type="submission" date="2018-02" db="EMBL/GenBank/DDBJ databases">
        <authorList>
            <person name="Rodrigo-Torres L."/>
            <person name="Arahal R. D."/>
            <person name="Lucena T."/>
        </authorList>
    </citation>
    <scope>NUCLEOTIDE SEQUENCE [LARGE SCALE GENOMIC DNA]</scope>
    <source>
        <strain evidence="4 7">CECT 9267</strain>
    </source>
</reference>
<evidence type="ECO:0000313" key="6">
    <source>
        <dbReference type="Proteomes" id="UP000234349"/>
    </source>
</evidence>
<organism evidence="4 7">
    <name type="scientific">Latilactobacillus sakei</name>
    <name type="common">Lactobacillus sakei</name>
    <dbReference type="NCBI Taxonomy" id="1599"/>
    <lineage>
        <taxon>Bacteria</taxon>
        <taxon>Bacillati</taxon>
        <taxon>Bacillota</taxon>
        <taxon>Bacilli</taxon>
        <taxon>Lactobacillales</taxon>
        <taxon>Lactobacillaceae</taxon>
        <taxon>Latilactobacillus</taxon>
    </lineage>
</organism>
<evidence type="ECO:0000313" key="5">
    <source>
        <dbReference type="EMBL" id="WGI20011.1"/>
    </source>
</evidence>
<gene>
    <name evidence="3" type="ORF">CUR37_06795</name>
    <name evidence="4" type="ORF">LAS9267_00162</name>
    <name evidence="5" type="ORF">QBD03_04690</name>
</gene>
<feature type="transmembrane region" description="Helical" evidence="2">
    <location>
        <begin position="75"/>
        <end position="95"/>
    </location>
</feature>
<feature type="region of interest" description="Disordered" evidence="1">
    <location>
        <begin position="1"/>
        <end position="63"/>
    </location>
</feature>
<name>A0A094XWB0_LATSK</name>
<sequence length="96" mass="11455">MANEPSTREAYRQQKEAEEAAFKQRDQERLRTEREYARQKQKAAFKAVTDDAPEKKRRREKKEDLPAVKRLKTRLNWAIGITFGLIIIVYLILFFI</sequence>
<dbReference type="RefSeq" id="WP_011374482.1">
    <property type="nucleotide sequence ID" value="NZ_AP017931.1"/>
</dbReference>
<dbReference type="Proteomes" id="UP000239650">
    <property type="component" value="Unassembled WGS sequence"/>
</dbReference>
<dbReference type="AlphaFoldDB" id="A0A094XWB0"/>
<dbReference type="EMBL" id="OKRC01000001">
    <property type="protein sequence ID" value="SPE18612.1"/>
    <property type="molecule type" value="Genomic_DNA"/>
</dbReference>
<dbReference type="EMBL" id="MKGH01000031">
    <property type="protein sequence ID" value="PKX77551.1"/>
    <property type="molecule type" value="Genomic_DNA"/>
</dbReference>
<dbReference type="OMA" id="NWAIGIV"/>
<evidence type="ECO:0000256" key="2">
    <source>
        <dbReference type="SAM" id="Phobius"/>
    </source>
</evidence>
<evidence type="ECO:0000313" key="3">
    <source>
        <dbReference type="EMBL" id="PKX77551.1"/>
    </source>
</evidence>
<dbReference type="GeneID" id="57133637"/>